<dbReference type="FunFam" id="3.40.50.12780:FF:000012">
    <property type="entry name" value="Non-ribosomal peptide synthetase"/>
    <property type="match status" value="2"/>
</dbReference>
<dbReference type="GO" id="GO:0043041">
    <property type="term" value="P:amino acid activation for nonribosomal peptide biosynthetic process"/>
    <property type="evidence" value="ECO:0007669"/>
    <property type="project" value="TreeGrafter"/>
</dbReference>
<evidence type="ECO:0000313" key="10">
    <source>
        <dbReference type="EMBL" id="REF33284.1"/>
    </source>
</evidence>
<dbReference type="Gene3D" id="3.30.559.30">
    <property type="entry name" value="Nonribosomal peptide synthetase, condensation domain"/>
    <property type="match status" value="2"/>
</dbReference>
<dbReference type="SMART" id="SM00823">
    <property type="entry name" value="PKS_PP"/>
    <property type="match status" value="1"/>
</dbReference>
<dbReference type="PROSITE" id="PS50075">
    <property type="entry name" value="CARRIER"/>
    <property type="match status" value="2"/>
</dbReference>
<keyword evidence="3" id="KW-0596">Phosphopantetheine</keyword>
<dbReference type="GO" id="GO:0044550">
    <property type="term" value="P:secondary metabolite biosynthetic process"/>
    <property type="evidence" value="ECO:0007669"/>
    <property type="project" value="TreeGrafter"/>
</dbReference>
<evidence type="ECO:0000256" key="2">
    <source>
        <dbReference type="ARBA" id="ARBA00006432"/>
    </source>
</evidence>
<dbReference type="InterPro" id="IPR006162">
    <property type="entry name" value="Ppantetheine_attach_site"/>
</dbReference>
<dbReference type="NCBIfam" id="TIGR01733">
    <property type="entry name" value="AA-adenyl-dom"/>
    <property type="match status" value="2"/>
</dbReference>
<dbReference type="Proteomes" id="UP000256530">
    <property type="component" value="Unassembled WGS sequence"/>
</dbReference>
<keyword evidence="7" id="KW-0067">ATP-binding</keyword>
<dbReference type="InterPro" id="IPR036736">
    <property type="entry name" value="ACP-like_sf"/>
</dbReference>
<keyword evidence="4" id="KW-0597">Phosphoprotein</keyword>
<evidence type="ECO:0000256" key="6">
    <source>
        <dbReference type="ARBA" id="ARBA00022741"/>
    </source>
</evidence>
<accession>A0A3D9V556</accession>
<dbReference type="SUPFAM" id="SSF51735">
    <property type="entry name" value="NAD(P)-binding Rossmann-fold domains"/>
    <property type="match status" value="1"/>
</dbReference>
<dbReference type="Gene3D" id="3.30.300.30">
    <property type="match status" value="2"/>
</dbReference>
<dbReference type="InterPro" id="IPR009081">
    <property type="entry name" value="PP-bd_ACP"/>
</dbReference>
<dbReference type="InterPro" id="IPR000873">
    <property type="entry name" value="AMP-dep_synth/lig_dom"/>
</dbReference>
<dbReference type="Gene3D" id="1.10.1200.10">
    <property type="entry name" value="ACP-like"/>
    <property type="match status" value="2"/>
</dbReference>
<dbReference type="InterPro" id="IPR020845">
    <property type="entry name" value="AMP-binding_CS"/>
</dbReference>
<dbReference type="Pfam" id="PF07993">
    <property type="entry name" value="NAD_binding_4"/>
    <property type="match status" value="1"/>
</dbReference>
<dbReference type="Pfam" id="PF13193">
    <property type="entry name" value="AMP-binding_C"/>
    <property type="match status" value="1"/>
</dbReference>
<evidence type="ECO:0000256" key="3">
    <source>
        <dbReference type="ARBA" id="ARBA00022450"/>
    </source>
</evidence>
<dbReference type="GO" id="GO:0005737">
    <property type="term" value="C:cytoplasm"/>
    <property type="evidence" value="ECO:0007669"/>
    <property type="project" value="TreeGrafter"/>
</dbReference>
<reference evidence="10 11" key="1">
    <citation type="submission" date="2018-08" db="EMBL/GenBank/DDBJ databases">
        <title>Freshwater and sediment microbial communities from various areas in North America, analyzing microbe dynamics in response to fracking.</title>
        <authorList>
            <person name="Lamendella R."/>
        </authorList>
    </citation>
    <scope>NUCLEOTIDE SEQUENCE [LARGE SCALE GENOMIC DNA]</scope>
    <source>
        <strain evidence="10 11">DB-1</strain>
    </source>
</reference>
<dbReference type="Pfam" id="PF00501">
    <property type="entry name" value="AMP-binding"/>
    <property type="match status" value="2"/>
</dbReference>
<keyword evidence="8" id="KW-0045">Antibiotic biosynthesis</keyword>
<dbReference type="GO" id="GO:0008610">
    <property type="term" value="P:lipid biosynthetic process"/>
    <property type="evidence" value="ECO:0007669"/>
    <property type="project" value="UniProtKB-ARBA"/>
</dbReference>
<gene>
    <name evidence="10" type="ORF">DET55_114117</name>
</gene>
<dbReference type="InterPro" id="IPR010071">
    <property type="entry name" value="AA_adenyl_dom"/>
</dbReference>
<dbReference type="Pfam" id="PF00668">
    <property type="entry name" value="Condensation"/>
    <property type="match status" value="2"/>
</dbReference>
<evidence type="ECO:0000256" key="7">
    <source>
        <dbReference type="ARBA" id="ARBA00022840"/>
    </source>
</evidence>
<dbReference type="PROSITE" id="PS00012">
    <property type="entry name" value="PHOSPHOPANTETHEINE"/>
    <property type="match status" value="1"/>
</dbReference>
<dbReference type="PANTHER" id="PTHR45527:SF1">
    <property type="entry name" value="FATTY ACID SYNTHASE"/>
    <property type="match status" value="1"/>
</dbReference>
<dbReference type="InterPro" id="IPR025110">
    <property type="entry name" value="AMP-bd_C"/>
</dbReference>
<feature type="domain" description="Carrier" evidence="9">
    <location>
        <begin position="1006"/>
        <end position="1083"/>
    </location>
</feature>
<dbReference type="Gene3D" id="3.30.559.10">
    <property type="entry name" value="Chloramphenicol acetyltransferase-like domain"/>
    <property type="match status" value="2"/>
</dbReference>
<keyword evidence="6" id="KW-0547">Nucleotide-binding</keyword>
<dbReference type="FunFam" id="3.40.50.980:FF:000001">
    <property type="entry name" value="Non-ribosomal peptide synthetase"/>
    <property type="match status" value="2"/>
</dbReference>
<comment type="cofactor">
    <cofactor evidence="1">
        <name>pantetheine 4'-phosphate</name>
        <dbReference type="ChEBI" id="CHEBI:47942"/>
    </cofactor>
</comment>
<dbReference type="InterPro" id="IPR010080">
    <property type="entry name" value="Thioester_reductase-like_dom"/>
</dbReference>
<dbReference type="EMBL" id="QTTY01000014">
    <property type="protein sequence ID" value="REF33284.1"/>
    <property type="molecule type" value="Genomic_DNA"/>
</dbReference>
<name>A0A3D9V556_BACMY</name>
<dbReference type="SMART" id="SM01294">
    <property type="entry name" value="PKS_PP_betabranch"/>
    <property type="match status" value="1"/>
</dbReference>
<dbReference type="FunFam" id="1.10.1200.10:FF:000005">
    <property type="entry name" value="Nonribosomal peptide synthetase 1"/>
    <property type="match status" value="1"/>
</dbReference>
<dbReference type="InterPro" id="IPR036291">
    <property type="entry name" value="NAD(P)-bd_dom_sf"/>
</dbReference>
<dbReference type="CDD" id="cd05930">
    <property type="entry name" value="A_NRPS"/>
    <property type="match status" value="2"/>
</dbReference>
<evidence type="ECO:0000259" key="9">
    <source>
        <dbReference type="PROSITE" id="PS50075"/>
    </source>
</evidence>
<dbReference type="GO" id="GO:0005524">
    <property type="term" value="F:ATP binding"/>
    <property type="evidence" value="ECO:0007669"/>
    <property type="project" value="UniProtKB-KW"/>
</dbReference>
<dbReference type="CDD" id="cd05235">
    <property type="entry name" value="SDR_e1"/>
    <property type="match status" value="1"/>
</dbReference>
<protein>
    <submittedName>
        <fullName evidence="10">Amino acid adenylation domain-containing protein/thioester reductase-like protein</fullName>
    </submittedName>
</protein>
<dbReference type="Pfam" id="PF00550">
    <property type="entry name" value="PP-binding"/>
    <property type="match status" value="2"/>
</dbReference>
<dbReference type="CDD" id="cd19531">
    <property type="entry name" value="LCL_NRPS-like"/>
    <property type="match status" value="1"/>
</dbReference>
<dbReference type="Gene3D" id="3.40.50.980">
    <property type="match status" value="4"/>
</dbReference>
<dbReference type="GO" id="GO:0031177">
    <property type="term" value="F:phosphopantetheine binding"/>
    <property type="evidence" value="ECO:0007669"/>
    <property type="project" value="InterPro"/>
</dbReference>
<evidence type="ECO:0000256" key="8">
    <source>
        <dbReference type="ARBA" id="ARBA00023194"/>
    </source>
</evidence>
<dbReference type="InterPro" id="IPR013120">
    <property type="entry name" value="FAR_NAD-bd"/>
</dbReference>
<dbReference type="InterPro" id="IPR020806">
    <property type="entry name" value="PKS_PP-bd"/>
</dbReference>
<comment type="caution">
    <text evidence="10">The sequence shown here is derived from an EMBL/GenBank/DDBJ whole genome shotgun (WGS) entry which is preliminary data.</text>
</comment>
<dbReference type="GO" id="GO:0016874">
    <property type="term" value="F:ligase activity"/>
    <property type="evidence" value="ECO:0007669"/>
    <property type="project" value="UniProtKB-KW"/>
</dbReference>
<dbReference type="Gene3D" id="2.30.38.10">
    <property type="entry name" value="Luciferase, Domain 3"/>
    <property type="match status" value="2"/>
</dbReference>
<dbReference type="SUPFAM" id="SSF56801">
    <property type="entry name" value="Acetyl-CoA synthetase-like"/>
    <property type="match status" value="2"/>
</dbReference>
<dbReference type="NCBIfam" id="NF003417">
    <property type="entry name" value="PRK04813.1"/>
    <property type="match status" value="2"/>
</dbReference>
<dbReference type="PROSITE" id="PS00455">
    <property type="entry name" value="AMP_BINDING"/>
    <property type="match status" value="2"/>
</dbReference>
<dbReference type="GO" id="GO:0017000">
    <property type="term" value="P:antibiotic biosynthetic process"/>
    <property type="evidence" value="ECO:0007669"/>
    <property type="project" value="UniProtKB-KW"/>
</dbReference>
<dbReference type="SUPFAM" id="SSF47336">
    <property type="entry name" value="ACP-like"/>
    <property type="match status" value="2"/>
</dbReference>
<dbReference type="InterPro" id="IPR045851">
    <property type="entry name" value="AMP-bd_C_sf"/>
</dbReference>
<dbReference type="Gene3D" id="3.40.50.720">
    <property type="entry name" value="NAD(P)-binding Rossmann-like Domain"/>
    <property type="match status" value="1"/>
</dbReference>
<dbReference type="InterPro" id="IPR001242">
    <property type="entry name" value="Condensation_dom"/>
</dbReference>
<evidence type="ECO:0000256" key="1">
    <source>
        <dbReference type="ARBA" id="ARBA00001957"/>
    </source>
</evidence>
<dbReference type="InterPro" id="IPR023213">
    <property type="entry name" value="CAT-like_dom_sf"/>
</dbReference>
<dbReference type="PANTHER" id="PTHR45527">
    <property type="entry name" value="NONRIBOSOMAL PEPTIDE SYNTHETASE"/>
    <property type="match status" value="1"/>
</dbReference>
<proteinExistence type="inferred from homology"/>
<comment type="similarity">
    <text evidence="2">Belongs to the ATP-dependent AMP-binding enzyme family.</text>
</comment>
<keyword evidence="5" id="KW-0436">Ligase</keyword>
<evidence type="ECO:0000313" key="11">
    <source>
        <dbReference type="Proteomes" id="UP000256530"/>
    </source>
</evidence>
<evidence type="ECO:0000256" key="4">
    <source>
        <dbReference type="ARBA" id="ARBA00022553"/>
    </source>
</evidence>
<dbReference type="SUPFAM" id="SSF52777">
    <property type="entry name" value="CoA-dependent acyltransferases"/>
    <property type="match status" value="4"/>
</dbReference>
<organism evidence="10 11">
    <name type="scientific">Bacillus mycoides</name>
    <dbReference type="NCBI Taxonomy" id="1405"/>
    <lineage>
        <taxon>Bacteria</taxon>
        <taxon>Bacillati</taxon>
        <taxon>Bacillota</taxon>
        <taxon>Bacilli</taxon>
        <taxon>Bacillales</taxon>
        <taxon>Bacillaceae</taxon>
        <taxon>Bacillus</taxon>
        <taxon>Bacillus cereus group</taxon>
    </lineage>
</organism>
<sequence>MQIVEYVHIVVTVNIIRFKIFIKGEIHMKEIQKQYEIVEELDATVGQEALWIAHQMELENGMNNEATIIKLKGNLQIDTFKKALTVMVQSHPALRTLFIKRDEKIKQFIQKSIDFDIPIKDLTAFKNTEQKFIFKKFLDSIVNEKFNLEEGPLFKFHIIKLCEDEFILHMILHHIIYDGCSLGIFIRQLSHTYCELLQENTGLVLESPYKSLVEFEEGFIDSAIYREGSSYWKDYLQGELPPTEFPATINKINEPIYTNENISKNIDADLFYQIQCFAKRNNISVYRVMLSTYCALLHQMTNAEEIIVGIPINTRPHTEEGNAFGYFVNTLPIRITIEKGDTFKGILNKVNKSVHLAIKYKHNPYSHIVKDLNLNNNTHHNMIYSTAFNTVRIPQLKIPGIESKVLTDCKRVNPFNMTWRMMRYEGKTENKIEVDYNSALYKAESISDLVERYIYLLQKLMKNVNEPIHSLDLLLKKDHRLYKDINSNTLAYPNSKTLDQLIDLQALKSPNQIAISMGDKSITYYDLQQRSNQIANYLRENDIKKGQRVSITMVREIDTIVWILGILKSGGVYVPIDPKFPEKRIEYILKDSESQMIITKKEFRGLIESFAIHTIYLEDFHYANSIENIVPTHTIEDTAYIIYTSGSTGLPKGVGVPHKGVINLSYSLINQFNLDKNDVFLQFATMIFDASIMEMFPVLLCGGRMHLISEMEKRSAEEFINAINKNGITYVLLPTAFFKLIADMPKEMLLTLNSLKCVFVGGETLPAESVRKWQSKLGLKIPVLNAYGPTEATVCTTIYEVNHEIKEESSNIPIGKPIANSKVFVVSPFNTLCPSGVVGELFIGGDGVAKGYINQKEKTEEAFISFEESYNRNKKMYRTGDLVRLLPSGNLEFIGRKDNQVKLRGYRIELDEIERALFKHPEVKDAVVVTYQNDKIASFYLSKDNTEIKQEDLKTFLSESLPDFMTPNYIFHLKTFPLSPSGKIDRKKLELQIPSLLENMKNQYVPPISETEKRLVKTWSEILNLGKYRISRDDDFFKLGGHSLIAVQVLNQIQKEFHLKIEIRDIFEHTTIASLSAYIDKLMEVNTDREVHDMQVLKVADKECYKLSSAQKRIWFLNKYNAINRVYDTQLHINIEPSLKKNILQDAIRFLVERHEMLRTVFIEKNGEPRQVILKSISIDLIHDDIEHITKKEQQEYIRRTINQTDHTPFDLENGPLFRIRIFNLDKKRSYLYINLHHIITDEWSVRNLLDELMKVYNAFANRRNPELPTIPNRYVDYVEWEQKQLKLGRWDTEKSYWMTELAAPLPLLNLPLDFSRDRQSTNKGKVFEMKLDNKMKESLKQVCEQENVSMYMLFLAAYIQLLHYLTDQKDIIVGTPVAGRNYQEFEQIQGFFVNTLAIRIQLNDVKNLKQLVQVVKEKCLNSFQNQLYPFDKVIEQINPDRSFGNNPIFSTMFSYQKDILQQHDAYKLQLLPNKQDVSKFDISLAVEEGSDYVEISFEYNINLFKEESINRFTQNLLNILDAFIHQRTVAYENLSFLSLEEESLYRKVNDTERPYPYFQNIQEQFYKQVERQSNRIAIATETEALTYRQLNRSSNQVAQHLLEKGIKRGDKVAIFLDRSINSIVSMIGIVKAGAAYIPIDVKYPKDRINYIVSDSEACRIITNNKYKIHLNLSNYKVSIIEDIYRTTINDDVKIFNKPDDLAYVIYTSGSTGKPKGTLLTHKGVLNLVEWRNEVFQISPNDKVTQFYSHSFDSSVSEIFSTLLNGAELYVLSDEQRYSAVAYAQAVQEIQATISDIPTVFFNELSTSLNKLDSEKIRSIRFMIMGGEAASTNAIRGWQNTFKNQVQLVNEYGPTEATVSAMYYFIPDLEGENNLLGSIPIGIPISNTKVHILNSYMQHCPVGGMGELYIESLGLAQGYWKQEEKTKQAFIANPYSEDNSKRLYRTGDLAKWLPNGNIEFMGRKDKQVKIRGHRIELGEIEDSILQFEGISQAVVTQTKDGMLLQAYYKTVDGIEIEKNRLALHLSNVLPEYMIPKYYSHVLEIPITANGKIDFEKLPEIEFDNEQNDECILKPQTKVQKNIAKVWSEVLNIKSIGLKDDFFNLGGHSLKVMPALVKLKPLYPNLKIQDFFKYRTIEKLASHIEEMENMSLKKEKNINVACIENETKTPPVYKRNKLEECGIDMVNYPQAVFLTGATGYLGAHILERLLQLPSTTIYCLVRKNENQVIDEKLKERMRFYFGKEILQKLQERVELIEGDLSLINLGLDSNKVNCLKSNVESIIHCGGEVRHYGEREHFQKVNVQSTKYLLELAKNTNARFHYISTLSVVGQAESDPKEFKFFESNFDRGQNLDNVYLESKFQGEKMVREAMGKGVRATIYRVGNLVGNSKTGKFQFNINENAFYRLLKGICLSNIAPEINTYVDLTPVDYGSLAITELSYKANTVNKTMHICNPTQLKWEQFINCLQVFGYDIMLMKQEKYIEKFFNTNLTTDEQKALELIMPLLESVEELSVAIPSCLYTQGYLKNVHCLEPNQEYINLLLNYAMSIEFLPTIKEPILL</sequence>
<dbReference type="NCBIfam" id="TIGR01746">
    <property type="entry name" value="Thioester-redct"/>
    <property type="match status" value="1"/>
</dbReference>
<feature type="domain" description="Carrier" evidence="9">
    <location>
        <begin position="2073"/>
        <end position="2147"/>
    </location>
</feature>
<evidence type="ECO:0000256" key="5">
    <source>
        <dbReference type="ARBA" id="ARBA00022598"/>
    </source>
</evidence>